<keyword evidence="2" id="KW-1185">Reference proteome</keyword>
<accession>A0A2N7U9W3</accession>
<comment type="caution">
    <text evidence="1">The sequence shown here is derived from an EMBL/GenBank/DDBJ whole genome shotgun (WGS) entry which is preliminary data.</text>
</comment>
<name>A0A2N7U9W3_9GAMM</name>
<organism evidence="1 2">
    <name type="scientific">Billgrantia endophytica</name>
    <dbReference type="NCBI Taxonomy" id="2033802"/>
    <lineage>
        <taxon>Bacteria</taxon>
        <taxon>Pseudomonadati</taxon>
        <taxon>Pseudomonadota</taxon>
        <taxon>Gammaproteobacteria</taxon>
        <taxon>Oceanospirillales</taxon>
        <taxon>Halomonadaceae</taxon>
        <taxon>Billgrantia</taxon>
    </lineage>
</organism>
<gene>
    <name evidence="1" type="ORF">C1H69_03405</name>
</gene>
<proteinExistence type="predicted"/>
<evidence type="ECO:0000313" key="1">
    <source>
        <dbReference type="EMBL" id="PMR77220.1"/>
    </source>
</evidence>
<dbReference type="EMBL" id="PNRF01000008">
    <property type="protein sequence ID" value="PMR77220.1"/>
    <property type="molecule type" value="Genomic_DNA"/>
</dbReference>
<protein>
    <submittedName>
        <fullName evidence="1">Uncharacterized protein</fullName>
    </submittedName>
</protein>
<dbReference type="AlphaFoldDB" id="A0A2N7U9W3"/>
<sequence>MLNAPFMASFRTTMKLMESSTGPHEVLETSGHTIELVGHRRSEIEIAARHAGIPADADPLCEGVVAGRR</sequence>
<reference evidence="1 2" key="1">
    <citation type="submission" date="2018-01" db="EMBL/GenBank/DDBJ databases">
        <title>Halomonas endophytica sp. nov., isolated from storage liquid in the stems of Populus euphratica.</title>
        <authorList>
            <person name="Chen C."/>
        </authorList>
    </citation>
    <scope>NUCLEOTIDE SEQUENCE [LARGE SCALE GENOMIC DNA]</scope>
    <source>
        <strain evidence="1 2">MC28</strain>
    </source>
</reference>
<evidence type="ECO:0000313" key="2">
    <source>
        <dbReference type="Proteomes" id="UP000235803"/>
    </source>
</evidence>
<dbReference type="Proteomes" id="UP000235803">
    <property type="component" value="Unassembled WGS sequence"/>
</dbReference>